<accession>A0A2I0QVL9</accession>
<protein>
    <recommendedName>
        <fullName evidence="3">HTH-type transcriptional regulator NsrR</fullName>
    </recommendedName>
</protein>
<name>A0A2I0QVL9_9BACI</name>
<dbReference type="AlphaFoldDB" id="A0A2I0QVL9"/>
<dbReference type="GO" id="GO:0005829">
    <property type="term" value="C:cytosol"/>
    <property type="evidence" value="ECO:0007669"/>
    <property type="project" value="TreeGrafter"/>
</dbReference>
<dbReference type="RefSeq" id="WP_101330135.1">
    <property type="nucleotide sequence ID" value="NZ_PJNH01000001.1"/>
</dbReference>
<reference evidence="4 5" key="1">
    <citation type="submission" date="2017-06" db="EMBL/GenBank/DDBJ databases">
        <title>the draft geome sequence of Illustriluteabacillus marina B3227.</title>
        <authorList>
            <person name="He R.-H."/>
            <person name="Du Z.-J."/>
        </authorList>
    </citation>
    <scope>NUCLEOTIDE SEQUENCE [LARGE SCALE GENOMIC DNA]</scope>
    <source>
        <strain evidence="4 5">B3227</strain>
    </source>
</reference>
<dbReference type="InterPro" id="IPR036390">
    <property type="entry name" value="WH_DNA-bd_sf"/>
</dbReference>
<evidence type="ECO:0000256" key="3">
    <source>
        <dbReference type="ARBA" id="ARBA00040173"/>
    </source>
</evidence>
<keyword evidence="1" id="KW-0238">DNA-binding</keyword>
<dbReference type="Pfam" id="PF02082">
    <property type="entry name" value="Rrf2"/>
    <property type="match status" value="1"/>
</dbReference>
<evidence type="ECO:0000313" key="4">
    <source>
        <dbReference type="EMBL" id="PKR78391.1"/>
    </source>
</evidence>
<dbReference type="PANTHER" id="PTHR33221">
    <property type="entry name" value="WINGED HELIX-TURN-HELIX TRANSCRIPTIONAL REGULATOR, RRF2 FAMILY"/>
    <property type="match status" value="1"/>
</dbReference>
<comment type="caution">
    <text evidence="4">The sequence shown here is derived from an EMBL/GenBank/DDBJ whole genome shotgun (WGS) entry which is preliminary data.</text>
</comment>
<proteinExistence type="predicted"/>
<dbReference type="Proteomes" id="UP000243524">
    <property type="component" value="Unassembled WGS sequence"/>
</dbReference>
<organism evidence="4 5">
    <name type="scientific">Halalkalibacillus sediminis</name>
    <dbReference type="NCBI Taxonomy" id="2018042"/>
    <lineage>
        <taxon>Bacteria</taxon>
        <taxon>Bacillati</taxon>
        <taxon>Bacillota</taxon>
        <taxon>Bacilli</taxon>
        <taxon>Bacillales</taxon>
        <taxon>Bacillaceae</taxon>
        <taxon>Halalkalibacillus</taxon>
    </lineage>
</organism>
<dbReference type="EMBL" id="PJNH01000001">
    <property type="protein sequence ID" value="PKR78391.1"/>
    <property type="molecule type" value="Genomic_DNA"/>
</dbReference>
<evidence type="ECO:0000313" key="5">
    <source>
        <dbReference type="Proteomes" id="UP000243524"/>
    </source>
</evidence>
<gene>
    <name evidence="4" type="ORF">CEY16_01140</name>
</gene>
<dbReference type="GO" id="GO:0003700">
    <property type="term" value="F:DNA-binding transcription factor activity"/>
    <property type="evidence" value="ECO:0007669"/>
    <property type="project" value="TreeGrafter"/>
</dbReference>
<comment type="cofactor">
    <cofactor evidence="2">
        <name>[2Fe-2S] cluster</name>
        <dbReference type="ChEBI" id="CHEBI:190135"/>
    </cofactor>
</comment>
<dbReference type="Gene3D" id="1.10.10.10">
    <property type="entry name" value="Winged helix-like DNA-binding domain superfamily/Winged helix DNA-binding domain"/>
    <property type="match status" value="1"/>
</dbReference>
<dbReference type="NCBIfam" id="TIGR00738">
    <property type="entry name" value="rrf2_super"/>
    <property type="match status" value="1"/>
</dbReference>
<keyword evidence="5" id="KW-1185">Reference proteome</keyword>
<dbReference type="SUPFAM" id="SSF46785">
    <property type="entry name" value="Winged helix' DNA-binding domain"/>
    <property type="match status" value="1"/>
</dbReference>
<dbReference type="OrthoDB" id="9795923at2"/>
<dbReference type="PROSITE" id="PS51197">
    <property type="entry name" value="HTH_RRF2_2"/>
    <property type="match status" value="1"/>
</dbReference>
<evidence type="ECO:0000256" key="2">
    <source>
        <dbReference type="ARBA" id="ARBA00034078"/>
    </source>
</evidence>
<evidence type="ECO:0000256" key="1">
    <source>
        <dbReference type="ARBA" id="ARBA00023125"/>
    </source>
</evidence>
<dbReference type="InterPro" id="IPR036388">
    <property type="entry name" value="WH-like_DNA-bd_sf"/>
</dbReference>
<dbReference type="GO" id="GO:0003677">
    <property type="term" value="F:DNA binding"/>
    <property type="evidence" value="ECO:0007669"/>
    <property type="project" value="UniProtKB-KW"/>
</dbReference>
<dbReference type="InterPro" id="IPR000944">
    <property type="entry name" value="Tscrpt_reg_Rrf2"/>
</dbReference>
<dbReference type="PANTHER" id="PTHR33221:SF4">
    <property type="entry name" value="HTH-TYPE TRANSCRIPTIONAL REPRESSOR NSRR"/>
    <property type="match status" value="1"/>
</dbReference>
<sequence>MKLKKYTDYALRVLIYTASVPDGELANKKDISKVFHISENHIGKIVHELNKAEILQTIRGRSGGIKLSKHPSEINIGQVVRLMEGDFEMFECFSKDDNYCIITPACKLKNIVNVALKEFLKVIDQYTLEDLLENKSELQNLMEVDN</sequence>